<dbReference type="EMBL" id="PZZZ01000003">
    <property type="protein sequence ID" value="PTM96569.1"/>
    <property type="molecule type" value="Genomic_DNA"/>
</dbReference>
<feature type="compositionally biased region" description="Pro residues" evidence="7">
    <location>
        <begin position="252"/>
        <end position="261"/>
    </location>
</feature>
<evidence type="ECO:0000259" key="9">
    <source>
        <dbReference type="Pfam" id="PF01694"/>
    </source>
</evidence>
<dbReference type="InterPro" id="IPR022764">
    <property type="entry name" value="Peptidase_S54_rhomboid_dom"/>
</dbReference>
<dbReference type="OrthoDB" id="9813074at2"/>
<evidence type="ECO:0000256" key="8">
    <source>
        <dbReference type="SAM" id="Phobius"/>
    </source>
</evidence>
<keyword evidence="10" id="KW-0378">Hydrolase</keyword>
<evidence type="ECO:0000256" key="7">
    <source>
        <dbReference type="SAM" id="MobiDB-lite"/>
    </source>
</evidence>
<keyword evidence="5 8" id="KW-1133">Transmembrane helix</keyword>
<keyword evidence="6 8" id="KW-0472">Membrane</keyword>
<feature type="transmembrane region" description="Helical" evidence="8">
    <location>
        <begin position="76"/>
        <end position="100"/>
    </location>
</feature>
<dbReference type="AlphaFoldDB" id="A0A2T5BC64"/>
<comment type="subcellular location">
    <subcellularLocation>
        <location evidence="1">Membrane</location>
        <topology evidence="1">Multi-pass membrane protein</topology>
    </subcellularLocation>
</comment>
<accession>A0A2T5BC64</accession>
<evidence type="ECO:0000256" key="2">
    <source>
        <dbReference type="ARBA" id="ARBA00022475"/>
    </source>
</evidence>
<dbReference type="InterPro" id="IPR035952">
    <property type="entry name" value="Rhomboid-like_sf"/>
</dbReference>
<dbReference type="Proteomes" id="UP000241247">
    <property type="component" value="Unassembled WGS sequence"/>
</dbReference>
<feature type="region of interest" description="Disordered" evidence="7">
    <location>
        <begin position="235"/>
        <end position="261"/>
    </location>
</feature>
<feature type="domain" description="Peptidase S54 rhomboid" evidence="9">
    <location>
        <begin position="75"/>
        <end position="219"/>
    </location>
</feature>
<name>A0A2T5BC64_MYCDI</name>
<dbReference type="Gene3D" id="1.20.1540.10">
    <property type="entry name" value="Rhomboid-like"/>
    <property type="match status" value="1"/>
</dbReference>
<dbReference type="PANTHER" id="PTHR43066:SF26">
    <property type="entry name" value="RHOMBOID PROTEASE GLPG"/>
    <property type="match status" value="1"/>
</dbReference>
<comment type="caution">
    <text evidence="10">The sequence shown here is derived from an EMBL/GenBank/DDBJ whole genome shotgun (WGS) entry which is preliminary data.</text>
</comment>
<evidence type="ECO:0000313" key="11">
    <source>
        <dbReference type="Proteomes" id="UP000241247"/>
    </source>
</evidence>
<dbReference type="RefSeq" id="WP_108002596.1">
    <property type="nucleotide sequence ID" value="NZ_JBHEEX010000002.1"/>
</dbReference>
<keyword evidence="10" id="KW-0645">Protease</keyword>
<evidence type="ECO:0000256" key="5">
    <source>
        <dbReference type="ARBA" id="ARBA00022989"/>
    </source>
</evidence>
<keyword evidence="3" id="KW-0997">Cell inner membrane</keyword>
<dbReference type="GO" id="GO:0006508">
    <property type="term" value="P:proteolysis"/>
    <property type="evidence" value="ECO:0007669"/>
    <property type="project" value="UniProtKB-KW"/>
</dbReference>
<feature type="compositionally biased region" description="Low complexity" evidence="7">
    <location>
        <begin position="241"/>
        <end position="251"/>
    </location>
</feature>
<evidence type="ECO:0000256" key="6">
    <source>
        <dbReference type="ARBA" id="ARBA00023136"/>
    </source>
</evidence>
<keyword evidence="4 8" id="KW-0812">Transmembrane</keyword>
<dbReference type="PANTHER" id="PTHR43066">
    <property type="entry name" value="RHOMBOID-RELATED PROTEIN"/>
    <property type="match status" value="1"/>
</dbReference>
<evidence type="ECO:0000256" key="1">
    <source>
        <dbReference type="ARBA" id="ARBA00004141"/>
    </source>
</evidence>
<dbReference type="GO" id="GO:0004252">
    <property type="term" value="F:serine-type endopeptidase activity"/>
    <property type="evidence" value="ECO:0007669"/>
    <property type="project" value="InterPro"/>
</dbReference>
<feature type="transmembrane region" description="Helical" evidence="8">
    <location>
        <begin position="16"/>
        <end position="34"/>
    </location>
</feature>
<feature type="transmembrane region" description="Helical" evidence="8">
    <location>
        <begin position="162"/>
        <end position="185"/>
    </location>
</feature>
<gene>
    <name evidence="10" type="ORF">C7449_103589</name>
</gene>
<evidence type="ECO:0000313" key="10">
    <source>
        <dbReference type="EMBL" id="PTM96569.1"/>
    </source>
</evidence>
<feature type="transmembrane region" description="Helical" evidence="8">
    <location>
        <begin position="46"/>
        <end position="70"/>
    </location>
</feature>
<dbReference type="SUPFAM" id="SSF144091">
    <property type="entry name" value="Rhomboid-like"/>
    <property type="match status" value="1"/>
</dbReference>
<feature type="transmembrane region" description="Helical" evidence="8">
    <location>
        <begin position="112"/>
        <end position="130"/>
    </location>
</feature>
<proteinExistence type="predicted"/>
<organism evidence="10 11">
    <name type="scientific">Mycoplana dimorpha</name>
    <dbReference type="NCBI Taxonomy" id="28320"/>
    <lineage>
        <taxon>Bacteria</taxon>
        <taxon>Pseudomonadati</taxon>
        <taxon>Pseudomonadota</taxon>
        <taxon>Alphaproteobacteria</taxon>
        <taxon>Hyphomicrobiales</taxon>
        <taxon>Rhizobiaceae</taxon>
        <taxon>Mycoplana</taxon>
    </lineage>
</organism>
<keyword evidence="11" id="KW-1185">Reference proteome</keyword>
<feature type="transmembrane region" description="Helical" evidence="8">
    <location>
        <begin position="136"/>
        <end position="155"/>
    </location>
</feature>
<dbReference type="Pfam" id="PF01694">
    <property type="entry name" value="Rhomboid"/>
    <property type="match status" value="1"/>
</dbReference>
<dbReference type="GO" id="GO:0016020">
    <property type="term" value="C:membrane"/>
    <property type="evidence" value="ECO:0007669"/>
    <property type="project" value="UniProtKB-SubCell"/>
</dbReference>
<evidence type="ECO:0000256" key="4">
    <source>
        <dbReference type="ARBA" id="ARBA00022692"/>
    </source>
</evidence>
<protein>
    <submittedName>
        <fullName evidence="10">Membrane associated rhomboid family serine protease</fullName>
    </submittedName>
</protein>
<keyword evidence="2" id="KW-1003">Cell membrane</keyword>
<feature type="transmembrane region" description="Helical" evidence="8">
    <location>
        <begin position="197"/>
        <end position="217"/>
    </location>
</feature>
<reference evidence="10 11" key="1">
    <citation type="submission" date="2018-04" db="EMBL/GenBank/DDBJ databases">
        <title>Genomic Encyclopedia of Type Strains, Phase IV (KMG-IV): sequencing the most valuable type-strain genomes for metagenomic binning, comparative biology and taxonomic classification.</title>
        <authorList>
            <person name="Goeker M."/>
        </authorList>
    </citation>
    <scope>NUCLEOTIDE SEQUENCE [LARGE SCALE GENOMIC DNA]</scope>
    <source>
        <strain evidence="10 11">DSM 7138</strain>
    </source>
</reference>
<evidence type="ECO:0000256" key="3">
    <source>
        <dbReference type="ARBA" id="ARBA00022519"/>
    </source>
</evidence>
<sequence length="261" mass="27940">MFIPLHDANTLKYIRVQYVTIGLIVVNVAIWLMAGPFASQAASDEAVVGLGYIPAVVFGYAGLEPALVLVPKDATYLTYAFIHTDFLHLATNMLFLWVFGDNVEDALGHFRFLVFYLACAAAGAFAHGMLLPDSEAPLIGASGAISGVVAAYLLLHPRVRVWVLVLFRIPLPLPAVVPLLLWVAQQFYMLLVDPDGGVSWGAHVGGIVAGAVLVVVLRRPGVPLLDRTLVRPEAMRHKDATQTGPTEAAPGAPAPPPHLGR</sequence>